<reference evidence="12 13" key="1">
    <citation type="journal article" date="2019" name="Emerg. Microbes Infect.">
        <title>Comprehensive subspecies identification of 175 nontuberculous mycobacteria species based on 7547 genomic profiles.</title>
        <authorList>
            <person name="Matsumoto Y."/>
            <person name="Kinjo T."/>
            <person name="Motooka D."/>
            <person name="Nabeya D."/>
            <person name="Jung N."/>
            <person name="Uechi K."/>
            <person name="Horii T."/>
            <person name="Iida T."/>
            <person name="Fujita J."/>
            <person name="Nakamura S."/>
        </authorList>
    </citation>
    <scope>NUCLEOTIDE SEQUENCE [LARGE SCALE GENOMIC DNA]</scope>
    <source>
        <strain evidence="12 13">JCM 30725</strain>
    </source>
</reference>
<feature type="transmembrane region" description="Helical" evidence="10">
    <location>
        <begin position="271"/>
        <end position="292"/>
    </location>
</feature>
<dbReference type="InterPro" id="IPR005672">
    <property type="entry name" value="Phosphate_PstA"/>
</dbReference>
<proteinExistence type="inferred from homology"/>
<accession>A0A7I9YVC3</accession>
<dbReference type="EMBL" id="BLKZ01000001">
    <property type="protein sequence ID" value="GFG92649.1"/>
    <property type="molecule type" value="Genomic_DNA"/>
</dbReference>
<comment type="function">
    <text evidence="1">Part of the binding-protein-dependent transport system for phosphate; probably responsible for the translocation of the substrate across the membrane.</text>
</comment>
<dbReference type="PROSITE" id="PS50928">
    <property type="entry name" value="ABC_TM1"/>
    <property type="match status" value="1"/>
</dbReference>
<feature type="transmembrane region" description="Helical" evidence="10">
    <location>
        <begin position="203"/>
        <end position="224"/>
    </location>
</feature>
<name>A0A7I9YVC3_MYCBU</name>
<feature type="transmembrane region" description="Helical" evidence="10">
    <location>
        <begin position="123"/>
        <end position="145"/>
    </location>
</feature>
<dbReference type="InterPro" id="IPR035906">
    <property type="entry name" value="MetI-like_sf"/>
</dbReference>
<dbReference type="Proteomes" id="UP000465360">
    <property type="component" value="Unassembled WGS sequence"/>
</dbReference>
<gene>
    <name evidence="12" type="primary">pstA1</name>
    <name evidence="12" type="ORF">MBOU_46910</name>
</gene>
<keyword evidence="8 10" id="KW-1133">Transmembrane helix</keyword>
<keyword evidence="7 10" id="KW-0812">Transmembrane</keyword>
<evidence type="ECO:0000256" key="5">
    <source>
        <dbReference type="ARBA" id="ARBA00022475"/>
    </source>
</evidence>
<keyword evidence="5 10" id="KW-1003">Cell membrane</keyword>
<evidence type="ECO:0000313" key="13">
    <source>
        <dbReference type="Proteomes" id="UP000465360"/>
    </source>
</evidence>
<evidence type="ECO:0000256" key="6">
    <source>
        <dbReference type="ARBA" id="ARBA00022592"/>
    </source>
</evidence>
<dbReference type="CDD" id="cd06261">
    <property type="entry name" value="TM_PBP2"/>
    <property type="match status" value="1"/>
</dbReference>
<evidence type="ECO:0000256" key="1">
    <source>
        <dbReference type="ARBA" id="ARBA00003510"/>
    </source>
</evidence>
<dbReference type="GO" id="GO:0035435">
    <property type="term" value="P:phosphate ion transmembrane transport"/>
    <property type="evidence" value="ECO:0007669"/>
    <property type="project" value="InterPro"/>
</dbReference>
<evidence type="ECO:0000313" key="12">
    <source>
        <dbReference type="EMBL" id="GFG92649.1"/>
    </source>
</evidence>
<evidence type="ECO:0000256" key="9">
    <source>
        <dbReference type="ARBA" id="ARBA00023136"/>
    </source>
</evidence>
<organism evidence="12 13">
    <name type="scientific">Mycobacterium bourgelatii</name>
    <dbReference type="NCBI Taxonomy" id="1273442"/>
    <lineage>
        <taxon>Bacteria</taxon>
        <taxon>Bacillati</taxon>
        <taxon>Actinomycetota</taxon>
        <taxon>Actinomycetes</taxon>
        <taxon>Mycobacteriales</taxon>
        <taxon>Mycobacteriaceae</taxon>
        <taxon>Mycobacterium</taxon>
    </lineage>
</organism>
<dbReference type="GO" id="GO:0005315">
    <property type="term" value="F:phosphate transmembrane transporter activity"/>
    <property type="evidence" value="ECO:0007669"/>
    <property type="project" value="InterPro"/>
</dbReference>
<dbReference type="PANTHER" id="PTHR42922">
    <property type="entry name" value="PHOSPHATE TRANSPORT SYSTEM PERMEASE PROTEIN PSTA"/>
    <property type="match status" value="1"/>
</dbReference>
<dbReference type="SUPFAM" id="SSF161098">
    <property type="entry name" value="MetI-like"/>
    <property type="match status" value="1"/>
</dbReference>
<dbReference type="NCBIfam" id="TIGR00974">
    <property type="entry name" value="3a0107s02c"/>
    <property type="match status" value="1"/>
</dbReference>
<dbReference type="AlphaFoldDB" id="A0A7I9YVC3"/>
<evidence type="ECO:0000256" key="10">
    <source>
        <dbReference type="RuleBase" id="RU363043"/>
    </source>
</evidence>
<comment type="similarity">
    <text evidence="3 10">Belongs to the binding-protein-dependent transport system permease family. CysTW subfamily.</text>
</comment>
<feature type="transmembrane region" description="Helical" evidence="10">
    <location>
        <begin position="28"/>
        <end position="53"/>
    </location>
</feature>
<protein>
    <recommendedName>
        <fullName evidence="10">Phosphate transport system permease protein PstA</fullName>
    </recommendedName>
</protein>
<comment type="subcellular location">
    <subcellularLocation>
        <location evidence="2 10">Cell membrane</location>
        <topology evidence="2 10">Multi-pass membrane protein</topology>
    </subcellularLocation>
</comment>
<dbReference type="InterPro" id="IPR000515">
    <property type="entry name" value="MetI-like"/>
</dbReference>
<feature type="transmembrane region" description="Helical" evidence="10">
    <location>
        <begin position="151"/>
        <end position="171"/>
    </location>
</feature>
<dbReference type="GO" id="GO:0005886">
    <property type="term" value="C:plasma membrane"/>
    <property type="evidence" value="ECO:0007669"/>
    <property type="project" value="UniProtKB-SubCell"/>
</dbReference>
<keyword evidence="6" id="KW-0592">Phosphate transport</keyword>
<evidence type="ECO:0000256" key="2">
    <source>
        <dbReference type="ARBA" id="ARBA00004651"/>
    </source>
</evidence>
<dbReference type="InterPro" id="IPR051408">
    <property type="entry name" value="Phosphate_transprt_permease"/>
</dbReference>
<dbReference type="PANTHER" id="PTHR42922:SF1">
    <property type="entry name" value="PHOSPHATE TRANSPORT SYSTEM PERMEASE PROTEIN PSTA"/>
    <property type="match status" value="1"/>
</dbReference>
<keyword evidence="4" id="KW-0813">Transport</keyword>
<keyword evidence="9 10" id="KW-0472">Membrane</keyword>
<feature type="transmembrane region" description="Helical" evidence="10">
    <location>
        <begin position="84"/>
        <end position="111"/>
    </location>
</feature>
<sequence>MSIDTLDMPVKAVVFRPVSFRRRLENSVAAVFFFASFLIALVPLIWLLSVVAIRGWRAVVNSEWWTHSLRGVLPQEFTGGVFHAIYGTLVQAGIAALLAVPLGMLTAVYLVEYGTGRLARVTTFMVDVLAGVPSIVAALFIFALWISTFGYPQSAFAVSLALVLLMLPVVVRATEEMLRLVPDELREASYALGIPKYRTIVRIVAPIAAPGILSGVLLAVARVVGETAPVLVLVGYSRSINYDVFDGNMASLPLLIYSELTNPQPAGVLRVWGAALTLIIIVALINLCAGIFRSPLGRMFFRFVFSVVGSTLRFVTEAFGRVTRKR</sequence>
<keyword evidence="13" id="KW-1185">Reference proteome</keyword>
<evidence type="ECO:0000256" key="8">
    <source>
        <dbReference type="ARBA" id="ARBA00022989"/>
    </source>
</evidence>
<evidence type="ECO:0000256" key="7">
    <source>
        <dbReference type="ARBA" id="ARBA00022692"/>
    </source>
</evidence>
<comment type="caution">
    <text evidence="12">The sequence shown here is derived from an EMBL/GenBank/DDBJ whole genome shotgun (WGS) entry which is preliminary data.</text>
</comment>
<feature type="domain" description="ABC transmembrane type-1" evidence="11">
    <location>
        <begin position="85"/>
        <end position="293"/>
    </location>
</feature>
<dbReference type="Gene3D" id="1.10.3720.10">
    <property type="entry name" value="MetI-like"/>
    <property type="match status" value="1"/>
</dbReference>
<evidence type="ECO:0000259" key="11">
    <source>
        <dbReference type="PROSITE" id="PS50928"/>
    </source>
</evidence>
<evidence type="ECO:0000256" key="4">
    <source>
        <dbReference type="ARBA" id="ARBA00022448"/>
    </source>
</evidence>
<dbReference type="Pfam" id="PF00528">
    <property type="entry name" value="BPD_transp_1"/>
    <property type="match status" value="1"/>
</dbReference>
<evidence type="ECO:0000256" key="3">
    <source>
        <dbReference type="ARBA" id="ARBA00007069"/>
    </source>
</evidence>